<gene>
    <name evidence="7" type="ORF">HPP92_014149</name>
</gene>
<dbReference type="InterPro" id="IPR027356">
    <property type="entry name" value="NPH3_dom"/>
</dbReference>
<dbReference type="InterPro" id="IPR011333">
    <property type="entry name" value="SKP1/BTB/POZ_sf"/>
</dbReference>
<comment type="pathway">
    <text evidence="1">Protein modification; protein ubiquitination.</text>
</comment>
<dbReference type="EMBL" id="JADCNL010000006">
    <property type="protein sequence ID" value="KAG0477308.1"/>
    <property type="molecule type" value="Genomic_DNA"/>
</dbReference>
<keyword evidence="8" id="KW-1185">Reference proteome</keyword>
<dbReference type="PANTHER" id="PTHR32370">
    <property type="entry name" value="OS12G0117600 PROTEIN"/>
    <property type="match status" value="1"/>
</dbReference>
<accession>A0A835UXC8</accession>
<evidence type="ECO:0000256" key="2">
    <source>
        <dbReference type="ARBA" id="ARBA00022786"/>
    </source>
</evidence>
<dbReference type="Proteomes" id="UP000636800">
    <property type="component" value="Chromosome 6"/>
</dbReference>
<proteinExistence type="inferred from homology"/>
<evidence type="ECO:0000256" key="1">
    <source>
        <dbReference type="ARBA" id="ARBA00004906"/>
    </source>
</evidence>
<sequence>MKYMKLGSKPSTFQWDGNNIRFVTTELETDIIIKVGDVKFYLHKFPILSKSQRLNRLLSTIDDEDKDEIDITDIPGGPAAFEICAKFCYGMIATLNAYNVVAARCAAEYLEMHETVEKGNLVYKIDVFLNTSVLRSWKDSIIALQTTKALQPWSEELKVVSCCIDSIACKASIDPEEVEWSYTYNRKKLPSENGLDPHWNGVRKQQSVPKDWWVEDLCELDMESYKQVFMAIETKGSASCQVLGESLKAYACRRLPGFTKCTSTNGGDFTKYQALLETIVWLLPREIGSISCSFLFKLLKSALLLSCGENCRKQLIKRIGQQLQDASVSDLIIPAPVGENTLYDLDTIYCILEEFMWEDNSSHRQERKNSSLASASGRSKAAVSKLVVDFLGEAAKDPELPLTKFAELAEMVSGWLAASHDGLYHAIDMFLKGHPSLTKSEKKKVCNLMDCSKLSADASLHAVQNDRLPLRTVVRVLFFEQFRRSSAGRVESGLPSGVVDSFIHQDGGAASRGSSKSAATSNTTEDEWDGPPAPDVGSLKNLSEGSSGSGDTNKDDDNKGSEKAKGVLKAKSMMSKLWSGNTGVGENSGSDTSEGNGSINLHEMKTNHSRNTKNPAFHCRDLD</sequence>
<comment type="caution">
    <text evidence="7">The sequence shown here is derived from an EMBL/GenBank/DDBJ whole genome shotgun (WGS) entry which is preliminary data.</text>
</comment>
<feature type="region of interest" description="Disordered" evidence="4">
    <location>
        <begin position="505"/>
        <end position="623"/>
    </location>
</feature>
<feature type="compositionally biased region" description="Low complexity" evidence="4">
    <location>
        <begin position="507"/>
        <end position="519"/>
    </location>
</feature>
<evidence type="ECO:0000313" key="8">
    <source>
        <dbReference type="Proteomes" id="UP000636800"/>
    </source>
</evidence>
<organism evidence="7 8">
    <name type="scientific">Vanilla planifolia</name>
    <name type="common">Vanilla</name>
    <dbReference type="NCBI Taxonomy" id="51239"/>
    <lineage>
        <taxon>Eukaryota</taxon>
        <taxon>Viridiplantae</taxon>
        <taxon>Streptophyta</taxon>
        <taxon>Embryophyta</taxon>
        <taxon>Tracheophyta</taxon>
        <taxon>Spermatophyta</taxon>
        <taxon>Magnoliopsida</taxon>
        <taxon>Liliopsida</taxon>
        <taxon>Asparagales</taxon>
        <taxon>Orchidaceae</taxon>
        <taxon>Vanilloideae</taxon>
        <taxon>Vanilleae</taxon>
        <taxon>Vanilla</taxon>
    </lineage>
</organism>
<comment type="similarity">
    <text evidence="3">Belongs to the NPH3 family.</text>
</comment>
<protein>
    <submittedName>
        <fullName evidence="7">Uncharacterized protein</fullName>
    </submittedName>
</protein>
<dbReference type="PROSITE" id="PS50097">
    <property type="entry name" value="BTB"/>
    <property type="match status" value="1"/>
</dbReference>
<dbReference type="Pfam" id="PF00651">
    <property type="entry name" value="BTB"/>
    <property type="match status" value="1"/>
</dbReference>
<evidence type="ECO:0000259" key="5">
    <source>
        <dbReference type="PROSITE" id="PS50097"/>
    </source>
</evidence>
<dbReference type="Gene3D" id="3.30.710.10">
    <property type="entry name" value="Potassium Channel Kv1.1, Chain A"/>
    <property type="match status" value="1"/>
</dbReference>
<evidence type="ECO:0000313" key="7">
    <source>
        <dbReference type="EMBL" id="KAG0477308.1"/>
    </source>
</evidence>
<keyword evidence="2" id="KW-0833">Ubl conjugation pathway</keyword>
<reference evidence="7 8" key="1">
    <citation type="journal article" date="2020" name="Nat. Food">
        <title>A phased Vanilla planifolia genome enables genetic improvement of flavour and production.</title>
        <authorList>
            <person name="Hasing T."/>
            <person name="Tang H."/>
            <person name="Brym M."/>
            <person name="Khazi F."/>
            <person name="Huang T."/>
            <person name="Chambers A.H."/>
        </authorList>
    </citation>
    <scope>NUCLEOTIDE SEQUENCE [LARGE SCALE GENOMIC DNA]</scope>
    <source>
        <tissue evidence="7">Leaf</tissue>
    </source>
</reference>
<dbReference type="PROSITE" id="PS51649">
    <property type="entry name" value="NPH3"/>
    <property type="match status" value="1"/>
</dbReference>
<dbReference type="InterPro" id="IPR000210">
    <property type="entry name" value="BTB/POZ_dom"/>
</dbReference>
<name>A0A835UXC8_VANPL</name>
<dbReference type="AlphaFoldDB" id="A0A835UXC8"/>
<evidence type="ECO:0000256" key="3">
    <source>
        <dbReference type="PROSITE-ProRule" id="PRU00982"/>
    </source>
</evidence>
<dbReference type="UniPathway" id="UPA00143"/>
<dbReference type="GO" id="GO:0016567">
    <property type="term" value="P:protein ubiquitination"/>
    <property type="evidence" value="ECO:0007669"/>
    <property type="project" value="UniProtKB-UniPathway"/>
</dbReference>
<evidence type="ECO:0000259" key="6">
    <source>
        <dbReference type="PROSITE" id="PS51649"/>
    </source>
</evidence>
<feature type="compositionally biased region" description="Polar residues" evidence="4">
    <location>
        <begin position="578"/>
        <end position="599"/>
    </location>
</feature>
<evidence type="ECO:0000256" key="4">
    <source>
        <dbReference type="SAM" id="MobiDB-lite"/>
    </source>
</evidence>
<feature type="domain" description="NPH3" evidence="6">
    <location>
        <begin position="211"/>
        <end position="483"/>
    </location>
</feature>
<dbReference type="Pfam" id="PF03000">
    <property type="entry name" value="NPH3"/>
    <property type="match status" value="1"/>
</dbReference>
<feature type="domain" description="BTB" evidence="5">
    <location>
        <begin position="29"/>
        <end position="97"/>
    </location>
</feature>
<dbReference type="OrthoDB" id="4781at2759"/>
<dbReference type="InterPro" id="IPR043454">
    <property type="entry name" value="NPH3/RPT2-like"/>
</dbReference>
<feature type="compositionally biased region" description="Polar residues" evidence="4">
    <location>
        <begin position="540"/>
        <end position="551"/>
    </location>
</feature>
<dbReference type="SUPFAM" id="SSF54695">
    <property type="entry name" value="POZ domain"/>
    <property type="match status" value="1"/>
</dbReference>
<feature type="compositionally biased region" description="Basic and acidic residues" evidence="4">
    <location>
        <begin position="552"/>
        <end position="565"/>
    </location>
</feature>